<name>A0A7W7IHY1_9ACTN</name>
<reference evidence="3" key="4">
    <citation type="submission" date="2023-12" db="EMBL/GenBank/DDBJ databases">
        <authorList>
            <person name="Sun Q."/>
            <person name="Inoue M."/>
        </authorList>
    </citation>
    <scope>NUCLEOTIDE SEQUENCE</scope>
    <source>
        <strain evidence="3">JCM 10667</strain>
    </source>
</reference>
<evidence type="ECO:0000313" key="3">
    <source>
        <dbReference type="EMBL" id="GAA0584829.1"/>
    </source>
</evidence>
<dbReference type="GO" id="GO:0005829">
    <property type="term" value="C:cytosol"/>
    <property type="evidence" value="ECO:0007669"/>
    <property type="project" value="TreeGrafter"/>
</dbReference>
<dbReference type="InterPro" id="IPR052019">
    <property type="entry name" value="F420H2_bilvrd_red/Heme_oxyg"/>
</dbReference>
<evidence type="ECO:0000313" key="5">
    <source>
        <dbReference type="Proteomes" id="UP000549343"/>
    </source>
</evidence>
<protein>
    <submittedName>
        <fullName evidence="3">Pyridoxamine 5'-phosphate oxidase family protein</fullName>
    </submittedName>
</protein>
<dbReference type="EMBL" id="BAAAHD010000060">
    <property type="protein sequence ID" value="GAA0584829.1"/>
    <property type="molecule type" value="Genomic_DNA"/>
</dbReference>
<reference evidence="6" key="2">
    <citation type="journal article" date="2019" name="Int. J. Syst. Evol. Microbiol.">
        <title>The Global Catalogue of Microorganisms (GCM) 10K type strain sequencing project: providing services to taxonomists for standard genome sequencing and annotation.</title>
        <authorList>
            <consortium name="The Broad Institute Genomics Platform"/>
            <consortium name="The Broad Institute Genome Sequencing Center for Infectious Disease"/>
            <person name="Wu L."/>
            <person name="Ma J."/>
        </authorList>
    </citation>
    <scope>NUCLEOTIDE SEQUENCE [LARGE SCALE GENOMIC DNA]</scope>
    <source>
        <strain evidence="6">JCM 10667</strain>
    </source>
</reference>
<reference evidence="4 5" key="3">
    <citation type="submission" date="2020-08" db="EMBL/GenBank/DDBJ databases">
        <title>Sequencing the genomes of 1000 actinobacteria strains.</title>
        <authorList>
            <person name="Klenk H.-P."/>
        </authorList>
    </citation>
    <scope>NUCLEOTIDE SEQUENCE [LARGE SCALE GENOMIC DNA]</scope>
    <source>
        <strain evidence="4 5">DSM 44772</strain>
    </source>
</reference>
<dbReference type="Pfam" id="PF01243">
    <property type="entry name" value="PNPOx_N"/>
    <property type="match status" value="1"/>
</dbReference>
<comment type="caution">
    <text evidence="4">The sequence shown here is derived from an EMBL/GenBank/DDBJ whole genome shotgun (WGS) entry which is preliminary data.</text>
</comment>
<dbReference type="SUPFAM" id="SSF50475">
    <property type="entry name" value="FMN-binding split barrel"/>
    <property type="match status" value="1"/>
</dbReference>
<evidence type="ECO:0000256" key="1">
    <source>
        <dbReference type="ARBA" id="ARBA00023002"/>
    </source>
</evidence>
<feature type="domain" description="Pyridoxamine 5'-phosphate oxidase N-terminal" evidence="2">
    <location>
        <begin position="43"/>
        <end position="159"/>
    </location>
</feature>
<accession>A0A7W7IHY1</accession>
<keyword evidence="1" id="KW-0560">Oxidoreductase</keyword>
<dbReference type="PANTHER" id="PTHR35176:SF4">
    <property type="entry name" value="PYRIDOXAMINE 5'-PHOSPHATE OXIDASE-RELATED FMN-BINDING"/>
    <property type="match status" value="1"/>
</dbReference>
<dbReference type="PANTHER" id="PTHR35176">
    <property type="entry name" value="HEME OXYGENASE HI_0854-RELATED"/>
    <property type="match status" value="1"/>
</dbReference>
<dbReference type="Proteomes" id="UP001501427">
    <property type="component" value="Unassembled WGS sequence"/>
</dbReference>
<dbReference type="RefSeq" id="WP_184887674.1">
    <property type="nucleotide sequence ID" value="NZ_BAAAHD010000060.1"/>
</dbReference>
<proteinExistence type="predicted"/>
<dbReference type="Proteomes" id="UP000549343">
    <property type="component" value="Unassembled WGS sequence"/>
</dbReference>
<dbReference type="InterPro" id="IPR011576">
    <property type="entry name" value="Pyridox_Oxase_N"/>
</dbReference>
<dbReference type="GO" id="GO:0016627">
    <property type="term" value="F:oxidoreductase activity, acting on the CH-CH group of donors"/>
    <property type="evidence" value="ECO:0007669"/>
    <property type="project" value="TreeGrafter"/>
</dbReference>
<evidence type="ECO:0000259" key="2">
    <source>
        <dbReference type="Pfam" id="PF01243"/>
    </source>
</evidence>
<gene>
    <name evidence="4" type="ORF">F4557_005733</name>
    <name evidence="3" type="ORF">GCM10009546_53900</name>
</gene>
<reference evidence="3" key="1">
    <citation type="journal article" date="2014" name="Int. J. Syst. Evol. Microbiol.">
        <title>Complete genome of a new Firmicutes species belonging to the dominant human colonic microbiota ('Ruminococcus bicirculans') reveals two chromosomes and a selective capacity to utilize plant glucans.</title>
        <authorList>
            <consortium name="NISC Comparative Sequencing Program"/>
            <person name="Wegmann U."/>
            <person name="Louis P."/>
            <person name="Goesmann A."/>
            <person name="Henrissat B."/>
            <person name="Duncan S.H."/>
            <person name="Flint H.J."/>
        </authorList>
    </citation>
    <scope>NUCLEOTIDE SEQUENCE</scope>
    <source>
        <strain evidence="3">JCM 10667</strain>
    </source>
</reference>
<dbReference type="InterPro" id="IPR012349">
    <property type="entry name" value="Split_barrel_FMN-bd"/>
</dbReference>
<evidence type="ECO:0000313" key="4">
    <source>
        <dbReference type="EMBL" id="MBB4777315.1"/>
    </source>
</evidence>
<dbReference type="EMBL" id="JACHMV010000001">
    <property type="protein sequence ID" value="MBB4777315.1"/>
    <property type="molecule type" value="Genomic_DNA"/>
</dbReference>
<sequence length="176" mass="19243">MAQRAPVAEALTPTGKGTDVTPGADVLDWSEVERRFTRDGWRWLATVRPDGAPHVMPVFGVWSESVLFIASKATARKSRNLDADGRCVLSTDVEGAHLIVEGEASQVLDEETLTRASGAFERVYGWPTTIADAELDADYGAPTSGGPPYRVYQIRPSKVFALPSAADFMPTRWRFT</sequence>
<evidence type="ECO:0000313" key="6">
    <source>
        <dbReference type="Proteomes" id="UP001501427"/>
    </source>
</evidence>
<dbReference type="Gene3D" id="2.30.110.10">
    <property type="entry name" value="Electron Transport, Fmn-binding Protein, Chain A"/>
    <property type="match status" value="1"/>
</dbReference>
<keyword evidence="6" id="KW-1185">Reference proteome</keyword>
<dbReference type="GO" id="GO:0070967">
    <property type="term" value="F:coenzyme F420 binding"/>
    <property type="evidence" value="ECO:0007669"/>
    <property type="project" value="TreeGrafter"/>
</dbReference>
<organism evidence="4 5">
    <name type="scientific">Actinomadura livida</name>
    <dbReference type="NCBI Taxonomy" id="79909"/>
    <lineage>
        <taxon>Bacteria</taxon>
        <taxon>Bacillati</taxon>
        <taxon>Actinomycetota</taxon>
        <taxon>Actinomycetes</taxon>
        <taxon>Streptosporangiales</taxon>
        <taxon>Thermomonosporaceae</taxon>
        <taxon>Actinomadura</taxon>
    </lineage>
</organism>
<dbReference type="AlphaFoldDB" id="A0A7W7IHY1"/>